<comment type="caution">
    <text evidence="1">The sequence shown here is derived from an EMBL/GenBank/DDBJ whole genome shotgun (WGS) entry which is preliminary data.</text>
</comment>
<dbReference type="Gene3D" id="3.30.429.10">
    <property type="entry name" value="Macrophage Migration Inhibitory Factor"/>
    <property type="match status" value="1"/>
</dbReference>
<evidence type="ECO:0000313" key="2">
    <source>
        <dbReference type="Proteomes" id="UP000013785"/>
    </source>
</evidence>
<gene>
    <name evidence="1" type="ORF">UC3_03252</name>
</gene>
<dbReference type="HOGENOM" id="CLU_148073_0_0_9"/>
<evidence type="ECO:0000313" key="1">
    <source>
        <dbReference type="EMBL" id="EOL41687.1"/>
    </source>
</evidence>
<dbReference type="SUPFAM" id="SSF55331">
    <property type="entry name" value="Tautomerase/MIF"/>
    <property type="match status" value="1"/>
</dbReference>
<dbReference type="PANTHER" id="PTHR38460">
    <property type="entry name" value="TAUTOMERASE YOLI-RELATED"/>
    <property type="match status" value="1"/>
</dbReference>
<dbReference type="RefSeq" id="WP_010769883.1">
    <property type="nucleotide sequence ID" value="NZ_ASWE01000001.1"/>
</dbReference>
<evidence type="ECO:0008006" key="3">
    <source>
        <dbReference type="Google" id="ProtNLM"/>
    </source>
</evidence>
<dbReference type="Proteomes" id="UP000013785">
    <property type="component" value="Unassembled WGS sequence"/>
</dbReference>
<reference evidence="1 2" key="1">
    <citation type="submission" date="2013-02" db="EMBL/GenBank/DDBJ databases">
        <title>The Genome Sequence of Enterococcus phoeniculicola BAA-412.</title>
        <authorList>
            <consortium name="The Broad Institute Genome Sequencing Platform"/>
            <consortium name="The Broad Institute Genome Sequencing Center for Infectious Disease"/>
            <person name="Earl A.M."/>
            <person name="Gilmore M.S."/>
            <person name="Lebreton F."/>
            <person name="Walker B."/>
            <person name="Young S.K."/>
            <person name="Zeng Q."/>
            <person name="Gargeya S."/>
            <person name="Fitzgerald M."/>
            <person name="Haas B."/>
            <person name="Abouelleil A."/>
            <person name="Alvarado L."/>
            <person name="Arachchi H.M."/>
            <person name="Berlin A.M."/>
            <person name="Chapman S.B."/>
            <person name="Dewar J."/>
            <person name="Goldberg J."/>
            <person name="Griggs A."/>
            <person name="Gujja S."/>
            <person name="Hansen M."/>
            <person name="Howarth C."/>
            <person name="Imamovic A."/>
            <person name="Larimer J."/>
            <person name="McCowan C."/>
            <person name="Murphy C."/>
            <person name="Neiman D."/>
            <person name="Pearson M."/>
            <person name="Priest M."/>
            <person name="Roberts A."/>
            <person name="Saif S."/>
            <person name="Shea T."/>
            <person name="Sisk P."/>
            <person name="Sykes S."/>
            <person name="Wortman J."/>
            <person name="Nusbaum C."/>
            <person name="Birren B."/>
        </authorList>
    </citation>
    <scope>NUCLEOTIDE SEQUENCE [LARGE SCALE GENOMIC DNA]</scope>
    <source>
        <strain evidence="1 2">ATCC BAA-412</strain>
    </source>
</reference>
<dbReference type="InterPro" id="IPR037479">
    <property type="entry name" value="Tauto_MSAD"/>
</dbReference>
<dbReference type="AlphaFoldDB" id="R3W1Z0"/>
<dbReference type="InterPro" id="IPR014347">
    <property type="entry name" value="Tautomerase/MIF_sf"/>
</dbReference>
<organism evidence="1 2">
    <name type="scientific">Enterococcus phoeniculicola ATCC BAA-412</name>
    <dbReference type="NCBI Taxonomy" id="1158610"/>
    <lineage>
        <taxon>Bacteria</taxon>
        <taxon>Bacillati</taxon>
        <taxon>Bacillota</taxon>
        <taxon>Bacilli</taxon>
        <taxon>Lactobacillales</taxon>
        <taxon>Enterococcaceae</taxon>
        <taxon>Enterococcus</taxon>
    </lineage>
</organism>
<dbReference type="eggNOG" id="COG1942">
    <property type="taxonomic scope" value="Bacteria"/>
</dbReference>
<proteinExistence type="predicted"/>
<dbReference type="OrthoDB" id="9804765at2"/>
<keyword evidence="2" id="KW-1185">Reference proteome</keyword>
<dbReference type="PATRIC" id="fig|1158610.3.peg.3240"/>
<dbReference type="PANTHER" id="PTHR38460:SF1">
    <property type="entry name" value="TAUTOMERASE YOLI-RELATED"/>
    <property type="match status" value="1"/>
</dbReference>
<dbReference type="STRING" id="154621.RV11_GL002791"/>
<protein>
    <recommendedName>
        <fullName evidence="3">Tautomerase</fullName>
    </recommendedName>
</protein>
<name>R3W1Z0_9ENTE</name>
<accession>R3W1Z0</accession>
<dbReference type="EMBL" id="AJAT01000018">
    <property type="protein sequence ID" value="EOL41687.1"/>
    <property type="molecule type" value="Genomic_DNA"/>
</dbReference>
<dbReference type="Pfam" id="PF14552">
    <property type="entry name" value="Tautomerase_2"/>
    <property type="match status" value="1"/>
</dbReference>
<sequence>MPLIKFDMIKGRTPEEITKILDVSHKVFVEALNIPEGDRYQIVTQHEPYEMILKDTGLGFERTTNAILLTVISRPRTVLQKTQLYASLQKAFQQELGMIPEDLMINFVINDDEDWSFAYGRAQFLTNELS</sequence>